<dbReference type="FunFam" id="3.40.50.150:FF:000110">
    <property type="entry name" value="methyltransferase-like protein 13 isoform X1"/>
    <property type="match status" value="1"/>
</dbReference>
<evidence type="ECO:0000256" key="8">
    <source>
        <dbReference type="ARBA" id="ARBA00054536"/>
    </source>
</evidence>
<evidence type="ECO:0000313" key="11">
    <source>
        <dbReference type="Proteomes" id="UP000829291"/>
    </source>
</evidence>
<comment type="catalytic activity">
    <reaction evidence="6">
        <text>L-lysyl-[protein] + S-adenosyl-L-methionine = N(6)-methyl-L-lysyl-[protein] + S-adenosyl-L-homocysteine + H(+)</text>
        <dbReference type="Rhea" id="RHEA:51736"/>
        <dbReference type="Rhea" id="RHEA-COMP:9752"/>
        <dbReference type="Rhea" id="RHEA-COMP:13053"/>
        <dbReference type="ChEBI" id="CHEBI:15378"/>
        <dbReference type="ChEBI" id="CHEBI:29969"/>
        <dbReference type="ChEBI" id="CHEBI:57856"/>
        <dbReference type="ChEBI" id="CHEBI:59789"/>
        <dbReference type="ChEBI" id="CHEBI:61929"/>
    </reaction>
</comment>
<accession>A0A6J0C2V5</accession>
<protein>
    <recommendedName>
        <fullName evidence="9">eEF1A lysine and N-terminal methyltransferase homolog</fullName>
    </recommendedName>
</protein>
<reference evidence="12" key="1">
    <citation type="submission" date="2025-08" db="UniProtKB">
        <authorList>
            <consortium name="RefSeq"/>
        </authorList>
    </citation>
    <scope>IDENTIFICATION</scope>
    <source>
        <tissue evidence="12">Thorax and Abdomen</tissue>
    </source>
</reference>
<dbReference type="FunFam" id="3.40.50.150:FF:000462">
    <property type="entry name" value="Methyltransferase-like protein 13"/>
    <property type="match status" value="1"/>
</dbReference>
<dbReference type="Pfam" id="PF01564">
    <property type="entry name" value="Spermine_synth"/>
    <property type="match status" value="1"/>
</dbReference>
<dbReference type="GO" id="GO:0032259">
    <property type="term" value="P:methylation"/>
    <property type="evidence" value="ECO:0007669"/>
    <property type="project" value="UniProtKB-KW"/>
</dbReference>
<dbReference type="GeneID" id="107225046"/>
<evidence type="ECO:0000256" key="4">
    <source>
        <dbReference type="ARBA" id="ARBA00023268"/>
    </source>
</evidence>
<dbReference type="Proteomes" id="UP000829291">
    <property type="component" value="Chromosome 4"/>
</dbReference>
<dbReference type="OrthoDB" id="411785at2759"/>
<dbReference type="InParanoid" id="A0A6J0C2V5"/>
<keyword evidence="2 12" id="KW-0489">Methyltransferase</keyword>
<feature type="domain" description="Methyltransferase" evidence="10">
    <location>
        <begin position="47"/>
        <end position="160"/>
    </location>
</feature>
<evidence type="ECO:0000259" key="10">
    <source>
        <dbReference type="Pfam" id="PF13847"/>
    </source>
</evidence>
<dbReference type="PANTHER" id="PTHR12176:SF78">
    <property type="entry name" value="EEF1A LYSINE AND N-TERMINAL METHYLTRANSFERASE"/>
    <property type="match status" value="1"/>
</dbReference>
<organism evidence="12">
    <name type="scientific">Neodiprion lecontei</name>
    <name type="common">Redheaded pine sawfly</name>
    <dbReference type="NCBI Taxonomy" id="441921"/>
    <lineage>
        <taxon>Eukaryota</taxon>
        <taxon>Metazoa</taxon>
        <taxon>Ecdysozoa</taxon>
        <taxon>Arthropoda</taxon>
        <taxon>Hexapoda</taxon>
        <taxon>Insecta</taxon>
        <taxon>Pterygota</taxon>
        <taxon>Neoptera</taxon>
        <taxon>Endopterygota</taxon>
        <taxon>Hymenoptera</taxon>
        <taxon>Tenthredinoidea</taxon>
        <taxon>Diprionidae</taxon>
        <taxon>Diprioninae</taxon>
        <taxon>Neodiprion</taxon>
    </lineage>
</organism>
<evidence type="ECO:0000256" key="9">
    <source>
        <dbReference type="ARBA" id="ARBA00074872"/>
    </source>
</evidence>
<comment type="catalytic activity">
    <reaction evidence="7">
        <text>N-terminal glycyl-L-lysyl-L-glutamyl-[protein] + 3 S-adenosyl-L-methionine = N-terminal N,N,N-trimethyl-glycyl-L-lysyl-L-glutamyl-[protein] + 3 S-adenosyl-L-homocysteine + 3 H(+)</text>
        <dbReference type="Rhea" id="RHEA:58440"/>
        <dbReference type="Rhea" id="RHEA-COMP:15140"/>
        <dbReference type="Rhea" id="RHEA-COMP:15143"/>
        <dbReference type="ChEBI" id="CHEBI:15378"/>
        <dbReference type="ChEBI" id="CHEBI:57856"/>
        <dbReference type="ChEBI" id="CHEBI:59789"/>
        <dbReference type="ChEBI" id="CHEBI:142597"/>
        <dbReference type="ChEBI" id="CHEBI:142600"/>
    </reaction>
</comment>
<dbReference type="CDD" id="cd02440">
    <property type="entry name" value="AdoMet_MTases"/>
    <property type="match status" value="1"/>
</dbReference>
<dbReference type="Pfam" id="PF13847">
    <property type="entry name" value="Methyltransf_31"/>
    <property type="match status" value="1"/>
</dbReference>
<evidence type="ECO:0000256" key="2">
    <source>
        <dbReference type="ARBA" id="ARBA00022603"/>
    </source>
</evidence>
<proteinExistence type="inferred from homology"/>
<keyword evidence="4" id="KW-0511">Multifunctional enzyme</keyword>
<comment type="similarity">
    <text evidence="1">Belongs to the methyltransferase superfamily.</text>
</comment>
<dbReference type="InterPro" id="IPR029063">
    <property type="entry name" value="SAM-dependent_MTases_sf"/>
</dbReference>
<dbReference type="Gene3D" id="3.40.50.150">
    <property type="entry name" value="Vaccinia Virus protein VP39"/>
    <property type="match status" value="2"/>
</dbReference>
<dbReference type="AlphaFoldDB" id="A0A6J0C2V5"/>
<dbReference type="KEGG" id="nlo:107225046"/>
<keyword evidence="3" id="KW-0808">Transferase</keyword>
<evidence type="ECO:0000256" key="3">
    <source>
        <dbReference type="ARBA" id="ARBA00022679"/>
    </source>
</evidence>
<sequence>MDLLPKSHEEFSQQTYWNTFFSKRGKKAFEWYGEYPELCGHLHKYIKPKDDVLVVGCGNSTLSMDLYDVGYRNITNIDISHVVIRQMIDQNKTQRPAMIFEQMDATAMSYPNDKFSVVLDKGTLDALMPDESEDVISQVDKLFGEISRVLRVGGRYVCVSLLQEHILRKLLSYFPQADFMFRVTRCYEAEAKTREEDGSAMPVFVVIATKFKKLPALVLEVGLVEGSLERVSTTDDIISAIKSAQQMAVICSGLHKGNVVDVGEVSLDLYRPGEKHLRYTIYVLDQPYARENEIYAAFIVPQGRETMWLFCTKEGRQQLLKTTKRNRLVIVTLRREHTYESLDAVKKELSITVRNLAPAGVSNDAQIPYLSLASNVGKREVCYEGDSKFSGQYVIEEIEDDNGSVFRRLIFLNNQFVIQSEAKLKIVKSRRGKPKKVVDPGYLACEHHIYMSIGVSMIAKNANQNDIAIIGLGGGGLCTFLRQCLPEINITAVDIDEAMLQIATNYFGLVQDAKLKVEIADGLKFILDSANQGRKFSAILFDVDSKDTTMGMSCPPKQFIETSILQAVAKCIGETGLFILNLVCRDPELKRTVLSALKSSFKSIYSYNLESDVNEVVFCTVSESDDKAAWKEHIKNAATSLNRQVQTRKLQNEDIVDVADLLERLTLQ</sequence>
<evidence type="ECO:0000256" key="1">
    <source>
        <dbReference type="ARBA" id="ARBA00008361"/>
    </source>
</evidence>
<evidence type="ECO:0000256" key="5">
    <source>
        <dbReference type="ARBA" id="ARBA00048653"/>
    </source>
</evidence>
<comment type="function">
    <text evidence="8">Dual methyltransferase. It catalyzes N-terminal methylation of target proteins via its C-terminus. It catalyzes dimethylation on lysine residues of target proteins via its N-terminus.</text>
</comment>
<comment type="catalytic activity">
    <reaction evidence="5">
        <text>N(6)-methyl-L-lysyl-[protein] + S-adenosyl-L-methionine = N(6),N(6)-dimethyl-L-lysyl-[protein] + S-adenosyl-L-homocysteine + H(+)</text>
        <dbReference type="Rhea" id="RHEA:54196"/>
        <dbReference type="Rhea" id="RHEA-COMP:13053"/>
        <dbReference type="Rhea" id="RHEA-COMP:13827"/>
        <dbReference type="ChEBI" id="CHEBI:15378"/>
        <dbReference type="ChEBI" id="CHEBI:57856"/>
        <dbReference type="ChEBI" id="CHEBI:59789"/>
        <dbReference type="ChEBI" id="CHEBI:61929"/>
        <dbReference type="ChEBI" id="CHEBI:61976"/>
    </reaction>
</comment>
<dbReference type="GO" id="GO:0008168">
    <property type="term" value="F:methyltransferase activity"/>
    <property type="evidence" value="ECO:0007669"/>
    <property type="project" value="UniProtKB-KW"/>
</dbReference>
<dbReference type="RefSeq" id="XP_015520840.1">
    <property type="nucleotide sequence ID" value="XM_015665354.2"/>
</dbReference>
<evidence type="ECO:0000256" key="6">
    <source>
        <dbReference type="ARBA" id="ARBA00048985"/>
    </source>
</evidence>
<keyword evidence="11" id="KW-1185">Reference proteome</keyword>
<dbReference type="SUPFAM" id="SSF53335">
    <property type="entry name" value="S-adenosyl-L-methionine-dependent methyltransferases"/>
    <property type="match status" value="2"/>
</dbReference>
<dbReference type="InterPro" id="IPR051419">
    <property type="entry name" value="Lys/N-term_MeTrsfase_sf"/>
</dbReference>
<dbReference type="PANTHER" id="PTHR12176">
    <property type="entry name" value="SAM-DEPENDENT METHYLTRANSFERASE SUPERFAMILY PROTEIN"/>
    <property type="match status" value="1"/>
</dbReference>
<name>A0A6J0C2V5_NEOLC</name>
<evidence type="ECO:0000313" key="12">
    <source>
        <dbReference type="RefSeq" id="XP_015520840.1"/>
    </source>
</evidence>
<evidence type="ECO:0000256" key="7">
    <source>
        <dbReference type="ARBA" id="ARBA00050517"/>
    </source>
</evidence>
<gene>
    <name evidence="12" type="primary">LOC107225046</name>
</gene>
<dbReference type="FunCoup" id="A0A6J0C2V5">
    <property type="interactions" value="2180"/>
</dbReference>
<dbReference type="InterPro" id="IPR025714">
    <property type="entry name" value="Methyltranfer_dom"/>
</dbReference>